<dbReference type="WBParaSite" id="ACRNAN_scaffold2017.g18062.t1">
    <property type="protein sequence ID" value="ACRNAN_scaffold2017.g18062.t1"/>
    <property type="gene ID" value="ACRNAN_scaffold2017.g18062"/>
</dbReference>
<organism evidence="1 2">
    <name type="scientific">Acrobeloides nanus</name>
    <dbReference type="NCBI Taxonomy" id="290746"/>
    <lineage>
        <taxon>Eukaryota</taxon>
        <taxon>Metazoa</taxon>
        <taxon>Ecdysozoa</taxon>
        <taxon>Nematoda</taxon>
        <taxon>Chromadorea</taxon>
        <taxon>Rhabditida</taxon>
        <taxon>Tylenchina</taxon>
        <taxon>Cephalobomorpha</taxon>
        <taxon>Cephaloboidea</taxon>
        <taxon>Cephalobidae</taxon>
        <taxon>Acrobeloides</taxon>
    </lineage>
</organism>
<name>A0A914D9A0_9BILA</name>
<keyword evidence="1" id="KW-1185">Reference proteome</keyword>
<dbReference type="AlphaFoldDB" id="A0A914D9A0"/>
<protein>
    <submittedName>
        <fullName evidence="2">Ovule protein</fullName>
    </submittedName>
</protein>
<accession>A0A914D9A0</accession>
<sequence>MNTTFSPPIPCAPNFKTKVYNVPRTTQSNAPAEIQSAFSPRSPTHTVAAPTTPKIYHHRQGIQNKSNQVFLTN</sequence>
<evidence type="ECO:0000313" key="1">
    <source>
        <dbReference type="Proteomes" id="UP000887540"/>
    </source>
</evidence>
<dbReference type="Proteomes" id="UP000887540">
    <property type="component" value="Unplaced"/>
</dbReference>
<reference evidence="2" key="1">
    <citation type="submission" date="2022-11" db="UniProtKB">
        <authorList>
            <consortium name="WormBaseParasite"/>
        </authorList>
    </citation>
    <scope>IDENTIFICATION</scope>
</reference>
<proteinExistence type="predicted"/>
<evidence type="ECO:0000313" key="2">
    <source>
        <dbReference type="WBParaSite" id="ACRNAN_scaffold2017.g18062.t1"/>
    </source>
</evidence>